<dbReference type="PANTHER" id="PTHR32387">
    <property type="entry name" value="WU:FJ29H11"/>
    <property type="match status" value="1"/>
</dbReference>
<protein>
    <submittedName>
        <fullName evidence="2">Uncharacterized protein</fullName>
    </submittedName>
</protein>
<dbReference type="AlphaFoldDB" id="A0A9P1MA66"/>
<dbReference type="Proteomes" id="UP000838763">
    <property type="component" value="Unassembled WGS sequence"/>
</dbReference>
<comment type="caution">
    <text evidence="2">The sequence shown here is derived from an EMBL/GenBank/DDBJ whole genome shotgun (WGS) entry which is preliminary data.</text>
</comment>
<reference evidence="2" key="1">
    <citation type="submission" date="2022-11" db="EMBL/GenBank/DDBJ databases">
        <authorList>
            <person name="Scott C."/>
            <person name="Bruce N."/>
        </authorList>
    </citation>
    <scope>NUCLEOTIDE SEQUENCE</scope>
</reference>
<sequence>MDLKITGPAPVVQTVVMALKCGVKIERAGRLHDGTILPRPDAAVLGIADKYGFLDDDTLQELETFSPELRRKVERSLLAKDKVAGHSILTLAKNIYGSDARFVFELLQNADDNRFIRALHRGESPFISFDVYSDRIVVECNEDGFTINNLSAICAVGESTKSTSHGYIGTKGIGFKSVFIAAWKVLIQSGHFSFYFKHEKGDPGLGMVIPVWQDCEEEIGGQLTRITLYLHQSGDASDVEYLHQTIFKQLEDLQDTCLMFLRNLKRIRIRFHNGPDKEKEFSMSTRSDGKTLLKTSLKTTNGVETAQEKVFHVSRATATQLCHSNQRDIPNTEEGRRAASQADLVLAFPLTSTSEPLIARQEVFAFLPVRLSEFSFIIQSDFDTSSNRQDIVTTSRRNMDILKAVARVFIQAVLQFCEHPDLRYSWPAFLPDKDRLSPFWSTVESEIAALLDTTPVLLSQHSNSLKMIWFLAIPPSDFKDSSEIPEGVDLYILDPRAAKNTDRATLYTKLGVEEASFAEVRDSVFRKYKHPKLSLEESRRDLRFLYRTHTNDDVAKYASIRIVDEKNMLRDPRNEDVYCRSSHPYGPEALLAPGAGAPGHAVRFLHAAYFEDCPTHPDKKHLTWADWLGSVLGIRKTVRLVDRGKVEFSDSFQYVAKHRPAQLLGLMQYQWATEGTTITASPKLQSFLREMDAGKFCTRAELFRATKLSFQHTWLPLPGLEKYCMQVMEQDEAFPFLNVGEVPSAQAALENHLDTFDSVYVPRRGNREPLWVGFGECVWDGPITMSLKYPLRPLYSSILAKDQQNRLHTLIQLFGQCGVEDASWKELVSELEELRDNEIEDLDAVVAIYDYMQSYVWNEPEKSIGVRDFFRESALIYATKDGRPGWYTSSECLWSSVTEIRDRVTLNEQYDELEDFSGRQANIPVRTPDGELVLVSAATGFAIEDRSHLAIEFRGKIKMLDFSLEDVWALKPFLEWVGLTNRYLSKCVKEITSVSQGDDRPISRPIRDLRRKAHALLRLAASAGQTVEIEKDMGNTHIREDDSGLTIFVPIDKTAQAISFSSALPEYLAGWLVRDPKTLLGEATTGLLLTLVTSVLLADLDVVSSILEYHGVVRVPIPNEDEPVHQDESTAYGGDQAPPDTHDQPDRLQSNTPDADATTSDNHSEPLTPQESIHEADDNVPPILTEQVASAHSSMAYRPSSETRRTVSDSIVLQQPDYVRENREYTNLLRNAALPGGIDFESFDGLDVTRPFRSHSQLERDKRVGAAGELYVG</sequence>
<dbReference type="InterPro" id="IPR052957">
    <property type="entry name" value="Auxin_embryo_med"/>
</dbReference>
<gene>
    <name evidence="2" type="ORF">PPNO1_LOCUS5593</name>
</gene>
<dbReference type="PANTHER" id="PTHR32387:SF0">
    <property type="entry name" value="PROTEIN NO VEIN"/>
    <property type="match status" value="1"/>
</dbReference>
<feature type="compositionally biased region" description="Polar residues" evidence="1">
    <location>
        <begin position="1147"/>
        <end position="1171"/>
    </location>
</feature>
<dbReference type="NCBIfam" id="NF047352">
    <property type="entry name" value="P_loop_sacsin"/>
    <property type="match status" value="1"/>
</dbReference>
<proteinExistence type="predicted"/>
<accession>A0A9P1MA66</accession>
<name>A0A9P1MA66_9PEZI</name>
<dbReference type="SUPFAM" id="SSF55874">
    <property type="entry name" value="ATPase domain of HSP90 chaperone/DNA topoisomerase II/histidine kinase"/>
    <property type="match status" value="1"/>
</dbReference>
<evidence type="ECO:0000313" key="2">
    <source>
        <dbReference type="EMBL" id="CAI4215919.1"/>
    </source>
</evidence>
<dbReference type="EMBL" id="CALLCH030000013">
    <property type="protein sequence ID" value="CAI4215919.1"/>
    <property type="molecule type" value="Genomic_DNA"/>
</dbReference>
<feature type="region of interest" description="Disordered" evidence="1">
    <location>
        <begin position="1118"/>
        <end position="1180"/>
    </location>
</feature>
<evidence type="ECO:0000256" key="1">
    <source>
        <dbReference type="SAM" id="MobiDB-lite"/>
    </source>
</evidence>
<dbReference type="Gene3D" id="3.30.565.10">
    <property type="entry name" value="Histidine kinase-like ATPase, C-terminal domain"/>
    <property type="match status" value="1"/>
</dbReference>
<keyword evidence="3" id="KW-1185">Reference proteome</keyword>
<dbReference type="InterPro" id="IPR036890">
    <property type="entry name" value="HATPase_C_sf"/>
</dbReference>
<feature type="region of interest" description="Disordered" evidence="1">
    <location>
        <begin position="1190"/>
        <end position="1209"/>
    </location>
</feature>
<organism evidence="2 3">
    <name type="scientific">Parascedosporium putredinis</name>
    <dbReference type="NCBI Taxonomy" id="1442378"/>
    <lineage>
        <taxon>Eukaryota</taxon>
        <taxon>Fungi</taxon>
        <taxon>Dikarya</taxon>
        <taxon>Ascomycota</taxon>
        <taxon>Pezizomycotina</taxon>
        <taxon>Sordariomycetes</taxon>
        <taxon>Hypocreomycetidae</taxon>
        <taxon>Microascales</taxon>
        <taxon>Microascaceae</taxon>
        <taxon>Parascedosporium</taxon>
    </lineage>
</organism>
<dbReference type="OrthoDB" id="1262810at2759"/>
<evidence type="ECO:0000313" key="3">
    <source>
        <dbReference type="Proteomes" id="UP000838763"/>
    </source>
</evidence>